<gene>
    <name evidence="2" type="ORF">Pmar_PMAR009206</name>
</gene>
<protein>
    <recommendedName>
        <fullName evidence="1">Mei2-like C-terminal RNA recognition motif domain-containing protein</fullName>
    </recommendedName>
</protein>
<dbReference type="InterPro" id="IPR007201">
    <property type="entry name" value="Mei2-like_Rrm_C"/>
</dbReference>
<reference evidence="2 3" key="1">
    <citation type="submission" date="2008-07" db="EMBL/GenBank/DDBJ databases">
        <authorList>
            <person name="El-Sayed N."/>
            <person name="Caler E."/>
            <person name="Inman J."/>
            <person name="Amedeo P."/>
            <person name="Hass B."/>
            <person name="Wortman J."/>
        </authorList>
    </citation>
    <scope>NUCLEOTIDE SEQUENCE [LARGE SCALE GENOMIC DNA]</scope>
    <source>
        <strain evidence="3">ATCC 50983 / TXsc</strain>
    </source>
</reference>
<evidence type="ECO:0000259" key="1">
    <source>
        <dbReference type="Pfam" id="PF04059"/>
    </source>
</evidence>
<dbReference type="CDD" id="cd12277">
    <property type="entry name" value="RRM3_MEI2_EAR1_like"/>
    <property type="match status" value="1"/>
</dbReference>
<name>C5LE29_PERM5</name>
<dbReference type="Proteomes" id="UP000007800">
    <property type="component" value="Unassembled WGS sequence"/>
</dbReference>
<dbReference type="GeneID" id="9050558"/>
<accession>C5LE29</accession>
<dbReference type="GO" id="GO:0003676">
    <property type="term" value="F:nucleic acid binding"/>
    <property type="evidence" value="ECO:0007669"/>
    <property type="project" value="InterPro"/>
</dbReference>
<keyword evidence="3" id="KW-1185">Reference proteome</keyword>
<dbReference type="Pfam" id="PF04059">
    <property type="entry name" value="RRM_2"/>
    <property type="match status" value="1"/>
</dbReference>
<dbReference type="OrthoDB" id="417481at2759"/>
<feature type="domain" description="Mei2-like C-terminal RNA recognition motif" evidence="1">
    <location>
        <begin position="63"/>
        <end position="162"/>
    </location>
</feature>
<evidence type="ECO:0000313" key="3">
    <source>
        <dbReference type="Proteomes" id="UP000007800"/>
    </source>
</evidence>
<proteinExistence type="predicted"/>
<organism evidence="3">
    <name type="scientific">Perkinsus marinus (strain ATCC 50983 / TXsc)</name>
    <dbReference type="NCBI Taxonomy" id="423536"/>
    <lineage>
        <taxon>Eukaryota</taxon>
        <taxon>Sar</taxon>
        <taxon>Alveolata</taxon>
        <taxon>Perkinsozoa</taxon>
        <taxon>Perkinsea</taxon>
        <taxon>Perkinsida</taxon>
        <taxon>Perkinsidae</taxon>
        <taxon>Perkinsus</taxon>
    </lineage>
</organism>
<dbReference type="SUPFAM" id="SSF54928">
    <property type="entry name" value="RNA-binding domain, RBD"/>
    <property type="match status" value="1"/>
</dbReference>
<dbReference type="RefSeq" id="XP_002773211.1">
    <property type="nucleotide sequence ID" value="XM_002773165.1"/>
</dbReference>
<dbReference type="EMBL" id="GG681098">
    <property type="protein sequence ID" value="EER05027.1"/>
    <property type="molecule type" value="Genomic_DNA"/>
</dbReference>
<sequence>MRRHSSPGPRLLTIPKGHRSLSYVSSSQKTRRDSLDHKDVPKRFNLRSTDTFVDSHLSRGAHRTTLMLRSIPYSYTPRELLDELVQKIGFQGEYDFFYLPVNSKLSCNVGYAFMNFRNPQYCELFKEAFSHHTFEKAVRGKKVVGQASYAHVQGLDANLKYLKCTRVGSLPAKKSVAELFAPMVFVDGRDEPMSVQEFYKLQEELLTGVSTTSSTEPAEDIFLDLDESEQLLKCLQELVDFSPPSTPVSGNPFDI</sequence>
<dbReference type="AlphaFoldDB" id="C5LE29"/>
<dbReference type="InParanoid" id="C5LE29"/>
<dbReference type="InterPro" id="IPR035979">
    <property type="entry name" value="RBD_domain_sf"/>
</dbReference>
<evidence type="ECO:0000313" key="2">
    <source>
        <dbReference type="EMBL" id="EER05027.1"/>
    </source>
</evidence>
<dbReference type="OMA" id="CERFKID"/>